<dbReference type="Proteomes" id="UP000465601">
    <property type="component" value="Unassembled WGS sequence"/>
</dbReference>
<feature type="transmembrane region" description="Helical" evidence="8">
    <location>
        <begin position="329"/>
        <end position="349"/>
    </location>
</feature>
<feature type="transmembrane region" description="Helical" evidence="8">
    <location>
        <begin position="213"/>
        <end position="236"/>
    </location>
</feature>
<dbReference type="AlphaFoldDB" id="A0A833M988"/>
<proteinExistence type="inferred from homology"/>
<feature type="transmembrane region" description="Helical" evidence="8">
    <location>
        <begin position="179"/>
        <end position="201"/>
    </location>
</feature>
<dbReference type="Pfam" id="PF03845">
    <property type="entry name" value="Spore_permease"/>
    <property type="match status" value="1"/>
</dbReference>
<dbReference type="GO" id="GO:0009847">
    <property type="term" value="P:spore germination"/>
    <property type="evidence" value="ECO:0007669"/>
    <property type="project" value="InterPro"/>
</dbReference>
<gene>
    <name evidence="9" type="ORF">F8153_12430</name>
</gene>
<name>A0A833M988_9FIRM</name>
<evidence type="ECO:0000256" key="8">
    <source>
        <dbReference type="SAM" id="Phobius"/>
    </source>
</evidence>
<dbReference type="GO" id="GO:0016020">
    <property type="term" value="C:membrane"/>
    <property type="evidence" value="ECO:0007669"/>
    <property type="project" value="UniProtKB-SubCell"/>
</dbReference>
<evidence type="ECO:0000313" key="9">
    <source>
        <dbReference type="EMBL" id="KAB3527265.1"/>
    </source>
</evidence>
<sequence length="363" mass="41529">MDKFNSKHIPFLVLATMIVSIKTYPTIYTKNGGRDSWVAMIIASIIFLAFIVYVVKGALKHNCFNVYRIYTSAVGKSLGSFLVGLLVVTFFLTLVESAAVFSNSLHNHMLIDTPIWYFLLFFIPATLYTVKRDLVAIITVTLIGITLVTISGINLAMLTAQYKRFDYLFPIFDRGLTVGFIKCTLQILALFGGSLTILPYLKKLGETKKLVKYLIYSLLFAFQIHLVSLTGLFMTFDVHFVNYMTYPNLFQTQLVSHFRFLEMGELFVMLQIVGGWYLKYVITFYAMLSIIRDMKIETRKIVYYVSGLVFVLGYFIGNDLFFLFRMLNIYTYIALANFIIIPLFIFPIFSKKGLQVPSDTSAN</sequence>
<comment type="caution">
    <text evidence="9">The sequence shown here is derived from an EMBL/GenBank/DDBJ whole genome shotgun (WGS) entry which is preliminary data.</text>
</comment>
<feature type="transmembrane region" description="Helical" evidence="8">
    <location>
        <begin position="137"/>
        <end position="159"/>
    </location>
</feature>
<keyword evidence="7 8" id="KW-0472">Membrane</keyword>
<evidence type="ECO:0000313" key="10">
    <source>
        <dbReference type="Proteomes" id="UP000465601"/>
    </source>
</evidence>
<organism evidence="9 10">
    <name type="scientific">Alkaliphilus serpentinus</name>
    <dbReference type="NCBI Taxonomy" id="1482731"/>
    <lineage>
        <taxon>Bacteria</taxon>
        <taxon>Bacillati</taxon>
        <taxon>Bacillota</taxon>
        <taxon>Clostridia</taxon>
        <taxon>Peptostreptococcales</taxon>
        <taxon>Natronincolaceae</taxon>
        <taxon>Alkaliphilus</taxon>
    </lineage>
</organism>
<dbReference type="EMBL" id="WBZB01000044">
    <property type="protein sequence ID" value="KAB3527265.1"/>
    <property type="molecule type" value="Genomic_DNA"/>
</dbReference>
<dbReference type="PANTHER" id="PTHR34975:SF2">
    <property type="entry name" value="SPORE GERMINATION PROTEIN A2"/>
    <property type="match status" value="1"/>
</dbReference>
<keyword evidence="6 8" id="KW-1133">Transmembrane helix</keyword>
<evidence type="ECO:0000256" key="7">
    <source>
        <dbReference type="ARBA" id="ARBA00023136"/>
    </source>
</evidence>
<keyword evidence="4" id="KW-0309">Germination</keyword>
<dbReference type="OrthoDB" id="2381188at2"/>
<keyword evidence="5 8" id="KW-0812">Transmembrane</keyword>
<dbReference type="NCBIfam" id="TIGR00912">
    <property type="entry name" value="2A0309"/>
    <property type="match status" value="1"/>
</dbReference>
<evidence type="ECO:0000256" key="1">
    <source>
        <dbReference type="ARBA" id="ARBA00004141"/>
    </source>
</evidence>
<feature type="transmembrane region" description="Helical" evidence="8">
    <location>
        <begin position="80"/>
        <end position="102"/>
    </location>
</feature>
<feature type="transmembrane region" description="Helical" evidence="8">
    <location>
        <begin position="266"/>
        <end position="289"/>
    </location>
</feature>
<dbReference type="RefSeq" id="WP_151866675.1">
    <property type="nucleotide sequence ID" value="NZ_WBZB01000044.1"/>
</dbReference>
<reference evidence="9 10" key="1">
    <citation type="submission" date="2019-10" db="EMBL/GenBank/DDBJ databases">
        <title>Alkaliphilus serpentinus sp. nov. and Alkaliphilus pronyensis sp. nov., two novel anaerobic alkaliphilic species isolated from the serpentinized-hosted hydrothermal field of the Prony Bay (New Caledonia).</title>
        <authorList>
            <person name="Postec A."/>
        </authorList>
    </citation>
    <scope>NUCLEOTIDE SEQUENCE [LARGE SCALE GENOMIC DNA]</scope>
    <source>
        <strain evidence="9 10">LacT</strain>
    </source>
</reference>
<evidence type="ECO:0000256" key="3">
    <source>
        <dbReference type="ARBA" id="ARBA00022448"/>
    </source>
</evidence>
<keyword evidence="3" id="KW-0813">Transport</keyword>
<feature type="transmembrane region" description="Helical" evidence="8">
    <location>
        <begin position="9"/>
        <end position="25"/>
    </location>
</feature>
<feature type="transmembrane region" description="Helical" evidence="8">
    <location>
        <begin position="301"/>
        <end position="317"/>
    </location>
</feature>
<dbReference type="PANTHER" id="PTHR34975">
    <property type="entry name" value="SPORE GERMINATION PROTEIN A2"/>
    <property type="match status" value="1"/>
</dbReference>
<accession>A0A833M988</accession>
<protein>
    <submittedName>
        <fullName evidence="9">GerAB/ArcD/ProY family transporter</fullName>
    </submittedName>
</protein>
<feature type="transmembrane region" description="Helical" evidence="8">
    <location>
        <begin position="114"/>
        <end position="130"/>
    </location>
</feature>
<keyword evidence="10" id="KW-1185">Reference proteome</keyword>
<feature type="transmembrane region" description="Helical" evidence="8">
    <location>
        <begin position="37"/>
        <end position="59"/>
    </location>
</feature>
<dbReference type="InterPro" id="IPR004761">
    <property type="entry name" value="Spore_GerAB"/>
</dbReference>
<comment type="subcellular location">
    <subcellularLocation>
        <location evidence="1">Membrane</location>
        <topology evidence="1">Multi-pass membrane protein</topology>
    </subcellularLocation>
</comment>
<evidence type="ECO:0000256" key="5">
    <source>
        <dbReference type="ARBA" id="ARBA00022692"/>
    </source>
</evidence>
<comment type="similarity">
    <text evidence="2">Belongs to the amino acid-polyamine-organocation (APC) superfamily. Spore germination protein (SGP) (TC 2.A.3.9) family.</text>
</comment>
<evidence type="ECO:0000256" key="6">
    <source>
        <dbReference type="ARBA" id="ARBA00022989"/>
    </source>
</evidence>
<evidence type="ECO:0000256" key="4">
    <source>
        <dbReference type="ARBA" id="ARBA00022544"/>
    </source>
</evidence>
<evidence type="ECO:0000256" key="2">
    <source>
        <dbReference type="ARBA" id="ARBA00007998"/>
    </source>
</evidence>